<evidence type="ECO:0000313" key="2">
    <source>
        <dbReference type="Proteomes" id="UP001595632"/>
    </source>
</evidence>
<dbReference type="RefSeq" id="WP_275630841.1">
    <property type="nucleotide sequence ID" value="NZ_JARGYD010000001.1"/>
</dbReference>
<reference evidence="2" key="1">
    <citation type="journal article" date="2019" name="Int. J. Syst. Evol. Microbiol.">
        <title>The Global Catalogue of Microorganisms (GCM) 10K type strain sequencing project: providing services to taxonomists for standard genome sequencing and annotation.</title>
        <authorList>
            <consortium name="The Broad Institute Genomics Platform"/>
            <consortium name="The Broad Institute Genome Sequencing Center for Infectious Disease"/>
            <person name="Wu L."/>
            <person name="Ma J."/>
        </authorList>
    </citation>
    <scope>NUCLEOTIDE SEQUENCE [LARGE SCALE GENOMIC DNA]</scope>
    <source>
        <strain evidence="2">KCTC 52366</strain>
    </source>
</reference>
<sequence>MPAAKLSKASMANALDAIVAAGLTPGHVRVDPDGSFWVDIIPACGAIERAALVGEDEPEKFEDVK</sequence>
<proteinExistence type="predicted"/>
<keyword evidence="2" id="KW-1185">Reference proteome</keyword>
<dbReference type="Proteomes" id="UP001595632">
    <property type="component" value="Unassembled WGS sequence"/>
</dbReference>
<name>A0ABV7GUS2_9RHOB</name>
<gene>
    <name evidence="1" type="ORF">ACFOGP_12610</name>
</gene>
<evidence type="ECO:0000313" key="1">
    <source>
        <dbReference type="EMBL" id="MFC3143557.1"/>
    </source>
</evidence>
<comment type="caution">
    <text evidence="1">The sequence shown here is derived from an EMBL/GenBank/DDBJ whole genome shotgun (WGS) entry which is preliminary data.</text>
</comment>
<dbReference type="EMBL" id="JBHRTB010000010">
    <property type="protein sequence ID" value="MFC3143557.1"/>
    <property type="molecule type" value="Genomic_DNA"/>
</dbReference>
<accession>A0ABV7GUS2</accession>
<protein>
    <submittedName>
        <fullName evidence="1">Uncharacterized protein</fullName>
    </submittedName>
</protein>
<organism evidence="1 2">
    <name type="scientific">Psychromarinibacter halotolerans</name>
    <dbReference type="NCBI Taxonomy" id="1775175"/>
    <lineage>
        <taxon>Bacteria</taxon>
        <taxon>Pseudomonadati</taxon>
        <taxon>Pseudomonadota</taxon>
        <taxon>Alphaproteobacteria</taxon>
        <taxon>Rhodobacterales</taxon>
        <taxon>Paracoccaceae</taxon>
        <taxon>Psychromarinibacter</taxon>
    </lineage>
</organism>